<sequence length="95" mass="10621">MSSAGQHASSPALSGQLSSLERRCWIFQAFRPKCFHSQQVLGLRTICVIYTLGTEGNKRFVGTGVNPQQKVPADSWAKRKFYPPNISRKSSKTYT</sequence>
<proteinExistence type="predicted"/>
<reference evidence="1 2" key="1">
    <citation type="journal article" date="2021" name="Elife">
        <title>Chloroplast acquisition without the gene transfer in kleptoplastic sea slugs, Plakobranchus ocellatus.</title>
        <authorList>
            <person name="Maeda T."/>
            <person name="Takahashi S."/>
            <person name="Yoshida T."/>
            <person name="Shimamura S."/>
            <person name="Takaki Y."/>
            <person name="Nagai Y."/>
            <person name="Toyoda A."/>
            <person name="Suzuki Y."/>
            <person name="Arimoto A."/>
            <person name="Ishii H."/>
            <person name="Satoh N."/>
            <person name="Nishiyama T."/>
            <person name="Hasebe M."/>
            <person name="Maruyama T."/>
            <person name="Minagawa J."/>
            <person name="Obokata J."/>
            <person name="Shigenobu S."/>
        </authorList>
    </citation>
    <scope>NUCLEOTIDE SEQUENCE [LARGE SCALE GENOMIC DNA]</scope>
</reference>
<evidence type="ECO:0000313" key="1">
    <source>
        <dbReference type="EMBL" id="GFO12935.1"/>
    </source>
</evidence>
<name>A0AAV4B078_9GAST</name>
<gene>
    <name evidence="1" type="ORF">PoB_003944000</name>
</gene>
<protein>
    <submittedName>
        <fullName evidence="1">Uncharacterized protein</fullName>
    </submittedName>
</protein>
<dbReference type="AlphaFoldDB" id="A0AAV4B078"/>
<evidence type="ECO:0000313" key="2">
    <source>
        <dbReference type="Proteomes" id="UP000735302"/>
    </source>
</evidence>
<organism evidence="1 2">
    <name type="scientific">Plakobranchus ocellatus</name>
    <dbReference type="NCBI Taxonomy" id="259542"/>
    <lineage>
        <taxon>Eukaryota</taxon>
        <taxon>Metazoa</taxon>
        <taxon>Spiralia</taxon>
        <taxon>Lophotrochozoa</taxon>
        <taxon>Mollusca</taxon>
        <taxon>Gastropoda</taxon>
        <taxon>Heterobranchia</taxon>
        <taxon>Euthyneura</taxon>
        <taxon>Panpulmonata</taxon>
        <taxon>Sacoglossa</taxon>
        <taxon>Placobranchoidea</taxon>
        <taxon>Plakobranchidae</taxon>
        <taxon>Plakobranchus</taxon>
    </lineage>
</organism>
<comment type="caution">
    <text evidence="1">The sequence shown here is derived from an EMBL/GenBank/DDBJ whole genome shotgun (WGS) entry which is preliminary data.</text>
</comment>
<dbReference type="Proteomes" id="UP000735302">
    <property type="component" value="Unassembled WGS sequence"/>
</dbReference>
<accession>A0AAV4B078</accession>
<keyword evidence="2" id="KW-1185">Reference proteome</keyword>
<dbReference type="EMBL" id="BLXT01004479">
    <property type="protein sequence ID" value="GFO12935.1"/>
    <property type="molecule type" value="Genomic_DNA"/>
</dbReference>